<evidence type="ECO:0000256" key="4">
    <source>
        <dbReference type="ARBA" id="ARBA00022989"/>
    </source>
</evidence>
<protein>
    <submittedName>
        <fullName evidence="8">Membrane protein DedA with SNARE-associated domain</fullName>
    </submittedName>
</protein>
<keyword evidence="3 6" id="KW-0812">Transmembrane</keyword>
<dbReference type="Pfam" id="PF00581">
    <property type="entry name" value="Rhodanese"/>
    <property type="match status" value="1"/>
</dbReference>
<dbReference type="AlphaFoldDB" id="A0A370F4Z1"/>
<dbReference type="PROSITE" id="PS50206">
    <property type="entry name" value="RHODANESE_3"/>
    <property type="match status" value="1"/>
</dbReference>
<dbReference type="GO" id="GO:0005886">
    <property type="term" value="C:plasma membrane"/>
    <property type="evidence" value="ECO:0007669"/>
    <property type="project" value="UniProtKB-SubCell"/>
</dbReference>
<keyword evidence="9" id="KW-1185">Reference proteome</keyword>
<reference evidence="8 9" key="1">
    <citation type="submission" date="2018-07" db="EMBL/GenBank/DDBJ databases">
        <title>Genomic Encyclopedia of Type Strains, Phase IV (KMG-IV): sequencing the most valuable type-strain genomes for metagenomic binning, comparative biology and taxonomic classification.</title>
        <authorList>
            <person name="Goeker M."/>
        </authorList>
    </citation>
    <scope>NUCLEOTIDE SEQUENCE [LARGE SCALE GENOMIC DNA]</scope>
    <source>
        <strain evidence="8 9">DSM 21352</strain>
    </source>
</reference>
<feature type="transmembrane region" description="Helical" evidence="6">
    <location>
        <begin position="168"/>
        <end position="190"/>
    </location>
</feature>
<evidence type="ECO:0000313" key="9">
    <source>
        <dbReference type="Proteomes" id="UP000255265"/>
    </source>
</evidence>
<dbReference type="SMART" id="SM00450">
    <property type="entry name" value="RHOD"/>
    <property type="match status" value="1"/>
</dbReference>
<evidence type="ECO:0000256" key="2">
    <source>
        <dbReference type="ARBA" id="ARBA00022475"/>
    </source>
</evidence>
<evidence type="ECO:0000256" key="3">
    <source>
        <dbReference type="ARBA" id="ARBA00022692"/>
    </source>
</evidence>
<dbReference type="Gene3D" id="3.40.250.10">
    <property type="entry name" value="Rhodanese-like domain"/>
    <property type="match status" value="1"/>
</dbReference>
<name>A0A370F4Z1_9BURK</name>
<dbReference type="InterPro" id="IPR051311">
    <property type="entry name" value="DedA_domain"/>
</dbReference>
<dbReference type="PANTHER" id="PTHR42709:SF6">
    <property type="entry name" value="UNDECAPRENYL PHOSPHATE TRANSPORTER A"/>
    <property type="match status" value="1"/>
</dbReference>
<organism evidence="8 9">
    <name type="scientific">Pseudacidovorax intermedius</name>
    <dbReference type="NCBI Taxonomy" id="433924"/>
    <lineage>
        <taxon>Bacteria</taxon>
        <taxon>Pseudomonadati</taxon>
        <taxon>Pseudomonadota</taxon>
        <taxon>Betaproteobacteria</taxon>
        <taxon>Burkholderiales</taxon>
        <taxon>Comamonadaceae</taxon>
        <taxon>Pseudacidovorax</taxon>
    </lineage>
</organism>
<evidence type="ECO:0000256" key="6">
    <source>
        <dbReference type="SAM" id="Phobius"/>
    </source>
</evidence>
<dbReference type="InterPro" id="IPR036873">
    <property type="entry name" value="Rhodanese-like_dom_sf"/>
</dbReference>
<dbReference type="EMBL" id="QQAV01000014">
    <property type="protein sequence ID" value="RDI18587.1"/>
    <property type="molecule type" value="Genomic_DNA"/>
</dbReference>
<dbReference type="InterPro" id="IPR032816">
    <property type="entry name" value="VTT_dom"/>
</dbReference>
<keyword evidence="4 6" id="KW-1133">Transmembrane helix</keyword>
<feature type="transmembrane region" description="Helical" evidence="6">
    <location>
        <begin position="137"/>
        <end position="162"/>
    </location>
</feature>
<evidence type="ECO:0000256" key="1">
    <source>
        <dbReference type="ARBA" id="ARBA00004651"/>
    </source>
</evidence>
<gene>
    <name evidence="8" type="ORF">DFR41_11434</name>
</gene>
<feature type="transmembrane region" description="Helical" evidence="6">
    <location>
        <begin position="46"/>
        <end position="71"/>
    </location>
</feature>
<sequence length="330" mass="33783">MNDLISLLATQGPAVVLVVTLAARLGAPVPAVPFLVVAGGLAMGGTVLNAVAIVIASLLGNILGDGAWFLAGRRWGYAVMRLLCRVSLSADTCVSRSEAILGRWGGLSLIAAKYVPGVSVVAPPMAGALGMSNARFLAFETVGALVWTLGYLLLGAVFHAAIRDVLAVLANVGLAATVLGGVLLVAFLLWRYQQRRVARRADDIVTISVDALRAALAQGNAPTVLDMRGEPVRAIDPRAIPGAVGFALRELPHALGPLADGRELVVFCDCPDDASAVAAARVLMAAGLPRVRVLEGGLSAWTASDLAGRVEVVEVPTPVVPASLGASGAA</sequence>
<dbReference type="SUPFAM" id="SSF52821">
    <property type="entry name" value="Rhodanese/Cell cycle control phosphatase"/>
    <property type="match status" value="1"/>
</dbReference>
<comment type="caution">
    <text evidence="8">The sequence shown here is derived from an EMBL/GenBank/DDBJ whole genome shotgun (WGS) entry which is preliminary data.</text>
</comment>
<dbReference type="PANTHER" id="PTHR42709">
    <property type="entry name" value="ALKALINE PHOSPHATASE LIKE PROTEIN"/>
    <property type="match status" value="1"/>
</dbReference>
<evidence type="ECO:0000256" key="5">
    <source>
        <dbReference type="ARBA" id="ARBA00023136"/>
    </source>
</evidence>
<accession>A0A370F4Z1</accession>
<comment type="subcellular location">
    <subcellularLocation>
        <location evidence="1">Cell membrane</location>
        <topology evidence="1">Multi-pass membrane protein</topology>
    </subcellularLocation>
</comment>
<evidence type="ECO:0000259" key="7">
    <source>
        <dbReference type="PROSITE" id="PS50206"/>
    </source>
</evidence>
<dbReference type="RefSeq" id="WP_114804614.1">
    <property type="nucleotide sequence ID" value="NZ_QQAV01000014.1"/>
</dbReference>
<feature type="domain" description="Rhodanese" evidence="7">
    <location>
        <begin position="218"/>
        <end position="310"/>
    </location>
</feature>
<dbReference type="InterPro" id="IPR001763">
    <property type="entry name" value="Rhodanese-like_dom"/>
</dbReference>
<proteinExistence type="predicted"/>
<dbReference type="Proteomes" id="UP000255265">
    <property type="component" value="Unassembled WGS sequence"/>
</dbReference>
<keyword evidence="2" id="KW-1003">Cell membrane</keyword>
<keyword evidence="5 6" id="KW-0472">Membrane</keyword>
<dbReference type="OrthoDB" id="21108at2"/>
<dbReference type="Pfam" id="PF09335">
    <property type="entry name" value="VTT_dom"/>
    <property type="match status" value="1"/>
</dbReference>
<evidence type="ECO:0000313" key="8">
    <source>
        <dbReference type="EMBL" id="RDI18587.1"/>
    </source>
</evidence>